<evidence type="ECO:0000256" key="1">
    <source>
        <dbReference type="ARBA" id="ARBA00002889"/>
    </source>
</evidence>
<dbReference type="EMBL" id="LXTC01000001">
    <property type="protein sequence ID" value="OBA23539.1"/>
    <property type="molecule type" value="Genomic_DNA"/>
</dbReference>
<evidence type="ECO:0000256" key="3">
    <source>
        <dbReference type="ARBA" id="ARBA00008479"/>
    </source>
</evidence>
<dbReference type="Proteomes" id="UP000092555">
    <property type="component" value="Unassembled WGS sequence"/>
</dbReference>
<dbReference type="InterPro" id="IPR019002">
    <property type="entry name" value="Ribosome_biogenesis_Nop16"/>
</dbReference>
<dbReference type="PANTHER" id="PTHR13243">
    <property type="entry name" value="HSPC111 PROTEIN-RELATED"/>
    <property type="match status" value="1"/>
</dbReference>
<accession>A0A1A0HH82</accession>
<comment type="similarity">
    <text evidence="3">Belongs to the NOP16 family.</text>
</comment>
<dbReference type="GO" id="GO:0005730">
    <property type="term" value="C:nucleolus"/>
    <property type="evidence" value="ECO:0007669"/>
    <property type="project" value="UniProtKB-SubCell"/>
</dbReference>
<comment type="caution">
    <text evidence="7">The sequence shown here is derived from an EMBL/GenBank/DDBJ whole genome shotgun (WGS) entry which is preliminary data.</text>
</comment>
<dbReference type="PANTHER" id="PTHR13243:SF1">
    <property type="entry name" value="NUCLEOLAR PROTEIN 16"/>
    <property type="match status" value="1"/>
</dbReference>
<evidence type="ECO:0000256" key="4">
    <source>
        <dbReference type="ARBA" id="ARBA00015522"/>
    </source>
</evidence>
<dbReference type="AlphaFoldDB" id="A0A1A0HH82"/>
<reference evidence="7 8" key="1">
    <citation type="submission" date="2016-05" db="EMBL/GenBank/DDBJ databases">
        <title>Comparative genomics of biotechnologically important yeasts.</title>
        <authorList>
            <consortium name="DOE Joint Genome Institute"/>
            <person name="Riley R."/>
            <person name="Haridas S."/>
            <person name="Wolfe K.H."/>
            <person name="Lopes M.R."/>
            <person name="Hittinger C.T."/>
            <person name="Goker M."/>
            <person name="Salamov A."/>
            <person name="Wisecaver J."/>
            <person name="Long T.M."/>
            <person name="Aerts A.L."/>
            <person name="Barry K."/>
            <person name="Choi C."/>
            <person name="Clum A."/>
            <person name="Coughlan A.Y."/>
            <person name="Deshpande S."/>
            <person name="Douglass A.P."/>
            <person name="Hanson S.J."/>
            <person name="Klenk H.-P."/>
            <person name="LaButti K."/>
            <person name="Lapidus A."/>
            <person name="Lindquist E."/>
            <person name="Lipzen A."/>
            <person name="Meier-kolthoff J.P."/>
            <person name="Ohm R.A."/>
            <person name="Otillar R.P."/>
            <person name="Pangilinan J."/>
            <person name="Peng Y."/>
            <person name="Rokas A."/>
            <person name="Rosa C.A."/>
            <person name="Scheuner C."/>
            <person name="Sibirny A.A."/>
            <person name="Slot J.C."/>
            <person name="Stielow J.B."/>
            <person name="Sun H."/>
            <person name="Kurtzman C.P."/>
            <person name="Blackwell M."/>
            <person name="Grigoriev I.V."/>
            <person name="Jeffries T.W."/>
        </authorList>
    </citation>
    <scope>NUCLEOTIDE SEQUENCE [LARGE SCALE GENOMIC DNA]</scope>
    <source>
        <strain evidence="7 8">NRRL YB-4993</strain>
    </source>
</reference>
<evidence type="ECO:0000313" key="8">
    <source>
        <dbReference type="Proteomes" id="UP000092555"/>
    </source>
</evidence>
<gene>
    <name evidence="7" type="ORF">METBIDRAFT_35876</name>
</gene>
<comment type="function">
    <text evidence="1">Involved in the biogenesis of the 60S ribosomal subunit.</text>
</comment>
<dbReference type="OrthoDB" id="285729at2759"/>
<dbReference type="Pfam" id="PF09420">
    <property type="entry name" value="Nop16"/>
    <property type="match status" value="1"/>
</dbReference>
<keyword evidence="8" id="KW-1185">Reference proteome</keyword>
<feature type="compositionally biased region" description="Basic and acidic residues" evidence="6">
    <location>
        <begin position="66"/>
        <end position="82"/>
    </location>
</feature>
<comment type="subcellular location">
    <subcellularLocation>
        <location evidence="2">Nucleus</location>
        <location evidence="2">Nucleolus</location>
    </subcellularLocation>
</comment>
<evidence type="ECO:0000313" key="7">
    <source>
        <dbReference type="EMBL" id="OBA23539.1"/>
    </source>
</evidence>
<protein>
    <recommendedName>
        <fullName evidence="4">Nucleolar protein 16</fullName>
    </recommendedName>
</protein>
<sequence length="215" mass="24800">MTSVRKRKMARSSVKKNTRRVKDSSKRVVLKGHPLMAQYWDPKLTLIQNYKKLGLTVSLGKQNGGVERKLESVSERRARDVESDSDDDDASSATLGSDEVETDPLKIPAGEARIVRDPETNEVVKVVYGQMQPEQPEEKSEFSIVDKLEEYNKEHAKPVRDTKPSDREDHWLSQLHDKYGEDYERMKWDKKLNQTFMSAGQLKRKMAQWKKAHGI</sequence>
<dbReference type="GeneID" id="30029640"/>
<evidence type="ECO:0000256" key="6">
    <source>
        <dbReference type="SAM" id="MobiDB-lite"/>
    </source>
</evidence>
<dbReference type="GO" id="GO:0042273">
    <property type="term" value="P:ribosomal large subunit biogenesis"/>
    <property type="evidence" value="ECO:0007669"/>
    <property type="project" value="EnsemblFungi"/>
</dbReference>
<feature type="region of interest" description="Disordered" evidence="6">
    <location>
        <begin position="65"/>
        <end position="102"/>
    </location>
</feature>
<dbReference type="GO" id="GO:0030687">
    <property type="term" value="C:preribosome, large subunit precursor"/>
    <property type="evidence" value="ECO:0007669"/>
    <property type="project" value="EnsemblFungi"/>
</dbReference>
<evidence type="ECO:0000256" key="2">
    <source>
        <dbReference type="ARBA" id="ARBA00004604"/>
    </source>
</evidence>
<feature type="region of interest" description="Disordered" evidence="6">
    <location>
        <begin position="1"/>
        <end position="27"/>
    </location>
</feature>
<organism evidence="7 8">
    <name type="scientific">Metschnikowia bicuspidata var. bicuspidata NRRL YB-4993</name>
    <dbReference type="NCBI Taxonomy" id="869754"/>
    <lineage>
        <taxon>Eukaryota</taxon>
        <taxon>Fungi</taxon>
        <taxon>Dikarya</taxon>
        <taxon>Ascomycota</taxon>
        <taxon>Saccharomycotina</taxon>
        <taxon>Pichiomycetes</taxon>
        <taxon>Metschnikowiaceae</taxon>
        <taxon>Metschnikowia</taxon>
    </lineage>
</organism>
<keyword evidence="5" id="KW-0539">Nucleus</keyword>
<dbReference type="RefSeq" id="XP_018714020.1">
    <property type="nucleotide sequence ID" value="XM_018856664.1"/>
</dbReference>
<name>A0A1A0HH82_9ASCO</name>
<feature type="compositionally biased region" description="Basic residues" evidence="6">
    <location>
        <begin position="1"/>
        <end position="19"/>
    </location>
</feature>
<evidence type="ECO:0000256" key="5">
    <source>
        <dbReference type="ARBA" id="ARBA00023242"/>
    </source>
</evidence>
<proteinExistence type="inferred from homology"/>
<dbReference type="STRING" id="869754.A0A1A0HH82"/>